<dbReference type="Proteomes" id="UP000069935">
    <property type="component" value="Chromosome 2"/>
</dbReference>
<gene>
    <name evidence="5" type="ORF">AL072_19085</name>
</gene>
<dbReference type="PANTHER" id="PTHR43489:SF6">
    <property type="entry name" value="HYDROXYPYRUVATE ISOMERASE-RELATED"/>
    <property type="match status" value="1"/>
</dbReference>
<dbReference type="InterPro" id="IPR026040">
    <property type="entry name" value="HyI-like"/>
</dbReference>
<keyword evidence="1 2" id="KW-0413">Isomerase</keyword>
<reference evidence="6" key="1">
    <citation type="submission" date="2015-08" db="EMBL/GenBank/DDBJ databases">
        <title>Complete Genome Sequence of Azospirillum thiophilum BV-S.</title>
        <authorList>
            <person name="Fomenkov A."/>
            <person name="Vincze T."/>
            <person name="Grabovich M."/>
            <person name="Dubinina G."/>
            <person name="Orlova M."/>
            <person name="Belousova E."/>
            <person name="Roberts R.J."/>
        </authorList>
    </citation>
    <scope>NUCLEOTIDE SEQUENCE [LARGE SCALE GENOMIC DNA]</scope>
    <source>
        <strain evidence="6">BV-S</strain>
    </source>
</reference>
<organism evidence="5 6">
    <name type="scientific">Azospirillum thiophilum</name>
    <dbReference type="NCBI Taxonomy" id="528244"/>
    <lineage>
        <taxon>Bacteria</taxon>
        <taxon>Pseudomonadati</taxon>
        <taxon>Pseudomonadota</taxon>
        <taxon>Alphaproteobacteria</taxon>
        <taxon>Rhodospirillales</taxon>
        <taxon>Azospirillaceae</taxon>
        <taxon>Azospirillum</taxon>
    </lineage>
</organism>
<dbReference type="FunFam" id="3.20.20.150:FF:000007">
    <property type="entry name" value="Hydroxypyruvate isomerase"/>
    <property type="match status" value="1"/>
</dbReference>
<comment type="similarity">
    <text evidence="2">Belongs to the hyi family.</text>
</comment>
<proteinExistence type="inferred from homology"/>
<keyword evidence="6" id="KW-1185">Reference proteome</keyword>
<dbReference type="GO" id="GO:0008903">
    <property type="term" value="F:hydroxypyruvate isomerase activity"/>
    <property type="evidence" value="ECO:0007669"/>
    <property type="project" value="TreeGrafter"/>
</dbReference>
<evidence type="ECO:0000259" key="4">
    <source>
        <dbReference type="Pfam" id="PF01261"/>
    </source>
</evidence>
<dbReference type="PIRSF" id="PIRSF006241">
    <property type="entry name" value="HyI"/>
    <property type="match status" value="1"/>
</dbReference>
<dbReference type="InterPro" id="IPR013022">
    <property type="entry name" value="Xyl_isomerase-like_TIM-brl"/>
</dbReference>
<evidence type="ECO:0000256" key="1">
    <source>
        <dbReference type="ARBA" id="ARBA00023235"/>
    </source>
</evidence>
<dbReference type="EMBL" id="CP012402">
    <property type="protein sequence ID" value="ALG73027.1"/>
    <property type="molecule type" value="Genomic_DNA"/>
</dbReference>
<dbReference type="AlphaFoldDB" id="A0AAC8ZUY3"/>
<evidence type="ECO:0000256" key="3">
    <source>
        <dbReference type="PIRSR" id="PIRSR006241-50"/>
    </source>
</evidence>
<evidence type="ECO:0000313" key="5">
    <source>
        <dbReference type="EMBL" id="ALG73027.1"/>
    </source>
</evidence>
<name>A0AAC8ZUY3_9PROT</name>
<protein>
    <submittedName>
        <fullName evidence="5">Hydroxypyruvate isomerase</fullName>
    </submittedName>
</protein>
<feature type="domain" description="Xylose isomerase-like TIM barrel" evidence="4">
    <location>
        <begin position="21"/>
        <end position="253"/>
    </location>
</feature>
<dbReference type="RefSeq" id="WP_045582753.1">
    <property type="nucleotide sequence ID" value="NZ_CP012402.1"/>
</dbReference>
<evidence type="ECO:0000256" key="2">
    <source>
        <dbReference type="PIRNR" id="PIRNR006241"/>
    </source>
</evidence>
<dbReference type="SUPFAM" id="SSF51658">
    <property type="entry name" value="Xylose isomerase-like"/>
    <property type="match status" value="1"/>
</dbReference>
<dbReference type="KEGG" id="ati:AL072_19085"/>
<dbReference type="NCBIfam" id="NF043033">
    <property type="entry name" value="OxoTetrIsom"/>
    <property type="match status" value="1"/>
</dbReference>
<dbReference type="Gene3D" id="3.20.20.150">
    <property type="entry name" value="Divalent-metal-dependent TIM barrel enzymes"/>
    <property type="match status" value="1"/>
</dbReference>
<dbReference type="GO" id="GO:0046487">
    <property type="term" value="P:glyoxylate metabolic process"/>
    <property type="evidence" value="ECO:0007669"/>
    <property type="project" value="TreeGrafter"/>
</dbReference>
<accession>A0AAC8ZUY3</accession>
<evidence type="ECO:0000313" key="6">
    <source>
        <dbReference type="Proteomes" id="UP000069935"/>
    </source>
</evidence>
<dbReference type="PANTHER" id="PTHR43489">
    <property type="entry name" value="ISOMERASE"/>
    <property type="match status" value="1"/>
</dbReference>
<dbReference type="InterPro" id="IPR036237">
    <property type="entry name" value="Xyl_isomerase-like_sf"/>
</dbReference>
<dbReference type="InterPro" id="IPR053398">
    <property type="entry name" value="HPT_OtnI_isomerases"/>
</dbReference>
<sequence length="263" mass="28967">MPRFAANLTMMFTEWPFLDRFDAAADAGFRAVEYLFPYDHAPDAVAARLQRNGLTQALFNMPPGDWAAGERGLAALPGRFAELTAGVATALRYAEATGCRRLHLMAGLADPADPAARSRYRDAVLHAADALGGRGIDLMLEPINGRDMPGYFLNDFAAAERWIAGIGRPNVRLQFDLYHRQILHGDVSMALRRLIPLTGHVQIASVPARDEPDDGELNWPFLFAELDRLGYDGFVGCEYRPRGGTLDGLGWFAAHRDRQEPAG</sequence>
<dbReference type="Pfam" id="PF01261">
    <property type="entry name" value="AP_endonuc_2"/>
    <property type="match status" value="1"/>
</dbReference>
<feature type="active site" description="Proton donor/acceptor" evidence="3">
    <location>
        <position position="141"/>
    </location>
</feature>
<dbReference type="InterPro" id="IPR050417">
    <property type="entry name" value="Sugar_Epim/Isomerase"/>
</dbReference>
<reference evidence="5 6" key="2">
    <citation type="journal article" date="2016" name="Genome Announc.">
        <title>Complete Genome Sequence of a Strain of Azospirillum thiophilum Isolated from a Sulfide Spring.</title>
        <authorList>
            <person name="Fomenkov A."/>
            <person name="Vincze T."/>
            <person name="Grabovich M."/>
            <person name="Anton B.P."/>
            <person name="Dubinina G."/>
            <person name="Orlova M."/>
            <person name="Belousova E."/>
            <person name="Roberts R.J."/>
        </authorList>
    </citation>
    <scope>NUCLEOTIDE SEQUENCE [LARGE SCALE GENOMIC DNA]</scope>
    <source>
        <strain evidence="5 6">BV-S</strain>
    </source>
</reference>
<feature type="active site" description="Proton donor/acceptor" evidence="3">
    <location>
        <position position="238"/>
    </location>
</feature>